<keyword evidence="7" id="KW-0813">Transport</keyword>
<dbReference type="PROSITE" id="PS50920">
    <property type="entry name" value="SOLCAR"/>
    <property type="match status" value="1"/>
</dbReference>
<reference evidence="8" key="2">
    <citation type="submission" date="2025-09" db="UniProtKB">
        <authorList>
            <consortium name="Ensembl"/>
        </authorList>
    </citation>
    <scope>IDENTIFICATION</scope>
</reference>
<dbReference type="GeneTree" id="ENSGT00550000074902"/>
<feature type="repeat" description="Solcar" evidence="6">
    <location>
        <begin position="13"/>
        <end position="106"/>
    </location>
</feature>
<protein>
    <submittedName>
        <fullName evidence="8">Solute carrier family 25 member 19</fullName>
    </submittedName>
</protein>
<evidence type="ECO:0000256" key="2">
    <source>
        <dbReference type="ARBA" id="ARBA00006375"/>
    </source>
</evidence>
<evidence type="ECO:0000256" key="5">
    <source>
        <dbReference type="ARBA" id="ARBA00023136"/>
    </source>
</evidence>
<evidence type="ECO:0000256" key="7">
    <source>
        <dbReference type="RuleBase" id="RU000488"/>
    </source>
</evidence>
<dbReference type="Proteomes" id="UP000694407">
    <property type="component" value="Unplaced"/>
</dbReference>
<reference evidence="8" key="1">
    <citation type="submission" date="2025-08" db="UniProtKB">
        <authorList>
            <consortium name="Ensembl"/>
        </authorList>
    </citation>
    <scope>IDENTIFICATION</scope>
</reference>
<evidence type="ECO:0000256" key="6">
    <source>
        <dbReference type="PROSITE-ProRule" id="PRU00282"/>
    </source>
</evidence>
<evidence type="ECO:0000256" key="4">
    <source>
        <dbReference type="ARBA" id="ARBA00022737"/>
    </source>
</evidence>
<keyword evidence="5 6" id="KW-0472">Membrane</keyword>
<dbReference type="AlphaFoldDB" id="A0A8C5ZCH2"/>
<dbReference type="GO" id="GO:0016020">
    <property type="term" value="C:membrane"/>
    <property type="evidence" value="ECO:0007669"/>
    <property type="project" value="UniProtKB-SubCell"/>
</dbReference>
<keyword evidence="4" id="KW-0677">Repeat</keyword>
<evidence type="ECO:0000256" key="1">
    <source>
        <dbReference type="ARBA" id="ARBA00004141"/>
    </source>
</evidence>
<dbReference type="Ensembl" id="ENSMMMT00000013763.1">
    <property type="protein sequence ID" value="ENSMMMP00000012050.1"/>
    <property type="gene ID" value="ENSMMMG00000010758.1"/>
</dbReference>
<keyword evidence="3 6" id="KW-0812">Transmembrane</keyword>
<evidence type="ECO:0000313" key="9">
    <source>
        <dbReference type="Proteomes" id="UP000694407"/>
    </source>
</evidence>
<sequence>MVGYDPKEDGRSNSKFEVAVAGSVSGLITRALISPLDVIKIRFQLQIERLSRSDPNAKYYGILQAGRQILQEEGPTAFWKGHIPAQLLSIGYGAVQFLSFELLTELVHRASLYDAREFSVHFVCGGLSACAATLTVHPVDVLRTRFAAQGEPRRTSKTCFVAVGPESSVRPSPIPWTSSRNGCRLEDLSRPELPLDRCGDIGASWIAPSRFCKRKVPKASSRACPPAC</sequence>
<gene>
    <name evidence="8" type="primary">SLC25A19</name>
</gene>
<comment type="subcellular location">
    <subcellularLocation>
        <location evidence="1">Membrane</location>
        <topology evidence="1">Multi-pass membrane protein</topology>
    </subcellularLocation>
</comment>
<organism evidence="8 9">
    <name type="scientific">Marmota marmota marmota</name>
    <name type="common">Alpine marmot</name>
    <dbReference type="NCBI Taxonomy" id="9994"/>
    <lineage>
        <taxon>Eukaryota</taxon>
        <taxon>Metazoa</taxon>
        <taxon>Chordata</taxon>
        <taxon>Craniata</taxon>
        <taxon>Vertebrata</taxon>
        <taxon>Euteleostomi</taxon>
        <taxon>Mammalia</taxon>
        <taxon>Eutheria</taxon>
        <taxon>Euarchontoglires</taxon>
        <taxon>Glires</taxon>
        <taxon>Rodentia</taxon>
        <taxon>Sciuromorpha</taxon>
        <taxon>Sciuridae</taxon>
        <taxon>Xerinae</taxon>
        <taxon>Marmotini</taxon>
        <taxon>Marmota</taxon>
    </lineage>
</organism>
<keyword evidence="9" id="KW-1185">Reference proteome</keyword>
<name>A0A8C5ZCH2_MARMA</name>
<dbReference type="InterPro" id="IPR018108">
    <property type="entry name" value="MCP_transmembrane"/>
</dbReference>
<dbReference type="InterPro" id="IPR023395">
    <property type="entry name" value="MCP_dom_sf"/>
</dbReference>
<accession>A0A8C5ZCH2</accession>
<dbReference type="SUPFAM" id="SSF103506">
    <property type="entry name" value="Mitochondrial carrier"/>
    <property type="match status" value="1"/>
</dbReference>
<proteinExistence type="inferred from homology"/>
<evidence type="ECO:0000256" key="3">
    <source>
        <dbReference type="ARBA" id="ARBA00022692"/>
    </source>
</evidence>
<dbReference type="Gene3D" id="1.50.40.10">
    <property type="entry name" value="Mitochondrial carrier domain"/>
    <property type="match status" value="1"/>
</dbReference>
<dbReference type="Pfam" id="PF00153">
    <property type="entry name" value="Mito_carr"/>
    <property type="match status" value="2"/>
</dbReference>
<comment type="similarity">
    <text evidence="2 7">Belongs to the mitochondrial carrier (TC 2.A.29) family.</text>
</comment>
<dbReference type="PANTHER" id="PTHR24089">
    <property type="entry name" value="SOLUTE CARRIER FAMILY 25"/>
    <property type="match status" value="1"/>
</dbReference>
<evidence type="ECO:0000313" key="8">
    <source>
        <dbReference type="Ensembl" id="ENSMMMP00000012050.1"/>
    </source>
</evidence>